<dbReference type="Proteomes" id="UP000075886">
    <property type="component" value="Unassembled WGS sequence"/>
</dbReference>
<feature type="region of interest" description="Disordered" evidence="1">
    <location>
        <begin position="58"/>
        <end position="77"/>
    </location>
</feature>
<keyword evidence="3" id="KW-1185">Reference proteome</keyword>
<dbReference type="AlphaFoldDB" id="A0A182QNI6"/>
<proteinExistence type="predicted"/>
<evidence type="ECO:0000256" key="1">
    <source>
        <dbReference type="SAM" id="MobiDB-lite"/>
    </source>
</evidence>
<organism evidence="2 3">
    <name type="scientific">Anopheles farauti</name>
    <dbReference type="NCBI Taxonomy" id="69004"/>
    <lineage>
        <taxon>Eukaryota</taxon>
        <taxon>Metazoa</taxon>
        <taxon>Ecdysozoa</taxon>
        <taxon>Arthropoda</taxon>
        <taxon>Hexapoda</taxon>
        <taxon>Insecta</taxon>
        <taxon>Pterygota</taxon>
        <taxon>Neoptera</taxon>
        <taxon>Endopterygota</taxon>
        <taxon>Diptera</taxon>
        <taxon>Nematocera</taxon>
        <taxon>Culicoidea</taxon>
        <taxon>Culicidae</taxon>
        <taxon>Anophelinae</taxon>
        <taxon>Anopheles</taxon>
    </lineage>
</organism>
<reference evidence="3" key="1">
    <citation type="submission" date="2014-01" db="EMBL/GenBank/DDBJ databases">
        <title>The Genome Sequence of Anopheles farauti FAR1 (V2).</title>
        <authorList>
            <consortium name="The Broad Institute Genomics Platform"/>
            <person name="Neafsey D.E."/>
            <person name="Besansky N."/>
            <person name="Howell P."/>
            <person name="Walton C."/>
            <person name="Young S.K."/>
            <person name="Zeng Q."/>
            <person name="Gargeya S."/>
            <person name="Fitzgerald M."/>
            <person name="Haas B."/>
            <person name="Abouelleil A."/>
            <person name="Allen A.W."/>
            <person name="Alvarado L."/>
            <person name="Arachchi H.M."/>
            <person name="Berlin A.M."/>
            <person name="Chapman S.B."/>
            <person name="Gainer-Dewar J."/>
            <person name="Goldberg J."/>
            <person name="Griggs A."/>
            <person name="Gujja S."/>
            <person name="Hansen M."/>
            <person name="Howarth C."/>
            <person name="Imamovic A."/>
            <person name="Ireland A."/>
            <person name="Larimer J."/>
            <person name="McCowan C."/>
            <person name="Murphy C."/>
            <person name="Pearson M."/>
            <person name="Poon T.W."/>
            <person name="Priest M."/>
            <person name="Roberts A."/>
            <person name="Saif S."/>
            <person name="Shea T."/>
            <person name="Sisk P."/>
            <person name="Sykes S."/>
            <person name="Wortman J."/>
            <person name="Nusbaum C."/>
            <person name="Birren B."/>
        </authorList>
    </citation>
    <scope>NUCLEOTIDE SEQUENCE [LARGE SCALE GENOMIC DNA]</scope>
    <source>
        <strain evidence="3">FAR1</strain>
    </source>
</reference>
<reference evidence="2" key="2">
    <citation type="submission" date="2020-05" db="UniProtKB">
        <authorList>
            <consortium name="EnsemblMetazoa"/>
        </authorList>
    </citation>
    <scope>IDENTIFICATION</scope>
    <source>
        <strain evidence="2">FAR1</strain>
    </source>
</reference>
<dbReference type="EnsemblMetazoa" id="AFAF013747-RA">
    <property type="protein sequence ID" value="AFAF013747-PA"/>
    <property type="gene ID" value="AFAF013747"/>
</dbReference>
<protein>
    <submittedName>
        <fullName evidence="2">Uncharacterized protein</fullName>
    </submittedName>
</protein>
<name>A0A182QNI6_9DIPT</name>
<dbReference type="VEuPathDB" id="VectorBase:AFAF013747"/>
<feature type="compositionally biased region" description="Polar residues" evidence="1">
    <location>
        <begin position="157"/>
        <end position="170"/>
    </location>
</feature>
<accession>A0A182QNI6</accession>
<sequence length="248" mass="26222">MTAPTAPALPALYEDWVVDVFVVALGLLELQMPGPDRFVVALVQLVLEAAGDALAQEEGERLAPSRGGDERHPLVRQPVPDRFDQLRARLVEEQTVGGQDEVVATDDLIVQANLFRTSDLRTFSTDSSLPSVTCTNAGWPYLARTSPARQVIPPPSSSTAVPSNWASRDSTYGRMGREGTVLPKATPANVCCAPNDATVPEHQIELSESSTVAAALAAAAAATTAAASAATNEPKPIPTERPYGGAYY</sequence>
<feature type="region of interest" description="Disordered" evidence="1">
    <location>
        <begin position="226"/>
        <end position="248"/>
    </location>
</feature>
<evidence type="ECO:0000313" key="3">
    <source>
        <dbReference type="Proteomes" id="UP000075886"/>
    </source>
</evidence>
<dbReference type="EMBL" id="AXCN02000838">
    <property type="status" value="NOT_ANNOTATED_CDS"/>
    <property type="molecule type" value="Genomic_DNA"/>
</dbReference>
<evidence type="ECO:0000313" key="2">
    <source>
        <dbReference type="EnsemblMetazoa" id="AFAF013747-PA"/>
    </source>
</evidence>
<feature type="region of interest" description="Disordered" evidence="1">
    <location>
        <begin position="150"/>
        <end position="178"/>
    </location>
</feature>